<keyword evidence="6 7" id="KW-0472">Membrane</keyword>
<evidence type="ECO:0000256" key="5">
    <source>
        <dbReference type="ARBA" id="ARBA00022989"/>
    </source>
</evidence>
<keyword evidence="9" id="KW-0645">Protease</keyword>
<evidence type="ECO:0000256" key="1">
    <source>
        <dbReference type="ARBA" id="ARBA00004141"/>
    </source>
</evidence>
<dbReference type="SUPFAM" id="SSF144091">
    <property type="entry name" value="Rhomboid-like"/>
    <property type="match status" value="1"/>
</dbReference>
<comment type="caution">
    <text evidence="9">The sequence shown here is derived from an EMBL/GenBank/DDBJ whole genome shotgun (WGS) entry which is preliminary data.</text>
</comment>
<dbReference type="InterPro" id="IPR022764">
    <property type="entry name" value="Peptidase_S54_rhomboid_dom"/>
</dbReference>
<evidence type="ECO:0000313" key="9">
    <source>
        <dbReference type="EMBL" id="MFD0966993.1"/>
    </source>
</evidence>
<dbReference type="EC" id="3.4.21.105" evidence="9"/>
<organism evidence="9 10">
    <name type="scientific">Seminibacterium arietis</name>
    <dbReference type="NCBI Taxonomy" id="1173502"/>
    <lineage>
        <taxon>Bacteria</taxon>
        <taxon>Pseudomonadati</taxon>
        <taxon>Pseudomonadota</taxon>
        <taxon>Gammaproteobacteria</taxon>
        <taxon>Pasteurellales</taxon>
        <taxon>Pasteurellaceae</taxon>
        <taxon>Seminibacterium</taxon>
    </lineage>
</organism>
<feature type="transmembrane region" description="Helical" evidence="7">
    <location>
        <begin position="263"/>
        <end position="281"/>
    </location>
</feature>
<dbReference type="Gene3D" id="1.20.1540.10">
    <property type="entry name" value="Rhomboid-like"/>
    <property type="match status" value="1"/>
</dbReference>
<feature type="transmembrane region" description="Helical" evidence="7">
    <location>
        <begin position="236"/>
        <end position="257"/>
    </location>
</feature>
<evidence type="ECO:0000256" key="4">
    <source>
        <dbReference type="ARBA" id="ARBA00022692"/>
    </source>
</evidence>
<keyword evidence="3" id="KW-0997">Cell inner membrane</keyword>
<gene>
    <name evidence="9" type="ORF">ACFQ02_09185</name>
</gene>
<protein>
    <submittedName>
        <fullName evidence="9">Rhomboid family intramembrane serine protease</fullName>
        <ecNumber evidence="9">3.4.21.105</ecNumber>
    </submittedName>
</protein>
<evidence type="ECO:0000256" key="7">
    <source>
        <dbReference type="SAM" id="Phobius"/>
    </source>
</evidence>
<dbReference type="GO" id="GO:0008233">
    <property type="term" value="F:peptidase activity"/>
    <property type="evidence" value="ECO:0007669"/>
    <property type="project" value="UniProtKB-KW"/>
</dbReference>
<dbReference type="EMBL" id="JBHTJN010000028">
    <property type="protein sequence ID" value="MFD0966993.1"/>
    <property type="molecule type" value="Genomic_DNA"/>
</dbReference>
<feature type="transmembrane region" description="Helical" evidence="7">
    <location>
        <begin position="183"/>
        <end position="200"/>
    </location>
</feature>
<sequence length="287" mass="33380">MKRLFGSEIPILLVKFRDLVRAKYKVELTLQDYIDEMGFPLTGIFIEEDHPLLEDIKRELEIFMKDPFNERYNDVSWSNGNIEPTFSNEIWSKLPVFRISKEMGKRKFTVFITALCTLIFTLQLFGFDQEIFSLLHYPTENESQQYWRYISHALVHLSVWHFLFNLIWWWIFGSAIEKYCGSLKLIFLFFCTALVTGFSQNVVSGPAFFGLSGVVYGVLGYVFVRDKFSVQKVFDLPQGFFTMLWVGIVVGFIAPVIDIYMGNTAHIVGVLIGCLFAIFELKLNSRR</sequence>
<keyword evidence="5 7" id="KW-1133">Transmembrane helix</keyword>
<proteinExistence type="predicted"/>
<evidence type="ECO:0000259" key="8">
    <source>
        <dbReference type="Pfam" id="PF01694"/>
    </source>
</evidence>
<dbReference type="Proteomes" id="UP001596996">
    <property type="component" value="Unassembled WGS sequence"/>
</dbReference>
<dbReference type="RefSeq" id="WP_380822126.1">
    <property type="nucleotide sequence ID" value="NZ_JBHTJN010000028.1"/>
</dbReference>
<dbReference type="PANTHER" id="PTHR43066">
    <property type="entry name" value="RHOMBOID-RELATED PROTEIN"/>
    <property type="match status" value="1"/>
</dbReference>
<dbReference type="PANTHER" id="PTHR43066:SF26">
    <property type="entry name" value="RHOMBOID PROTEASE GLPG"/>
    <property type="match status" value="1"/>
</dbReference>
<keyword evidence="2" id="KW-1003">Cell membrane</keyword>
<keyword evidence="10" id="KW-1185">Reference proteome</keyword>
<reference evidence="10" key="1">
    <citation type="journal article" date="2019" name="Int. J. Syst. Evol. Microbiol.">
        <title>The Global Catalogue of Microorganisms (GCM) 10K type strain sequencing project: providing services to taxonomists for standard genome sequencing and annotation.</title>
        <authorList>
            <consortium name="The Broad Institute Genomics Platform"/>
            <consortium name="The Broad Institute Genome Sequencing Center for Infectious Disease"/>
            <person name="Wu L."/>
            <person name="Ma J."/>
        </authorList>
    </citation>
    <scope>NUCLEOTIDE SEQUENCE [LARGE SCALE GENOMIC DNA]</scope>
    <source>
        <strain evidence="10">CCUG 61707</strain>
    </source>
</reference>
<accession>A0ABW3IAY5</accession>
<name>A0ABW3IAY5_9PAST</name>
<feature type="transmembrane region" description="Helical" evidence="7">
    <location>
        <begin position="108"/>
        <end position="126"/>
    </location>
</feature>
<evidence type="ECO:0000313" key="10">
    <source>
        <dbReference type="Proteomes" id="UP001596996"/>
    </source>
</evidence>
<feature type="domain" description="Peptidase S54 rhomboid" evidence="8">
    <location>
        <begin position="144"/>
        <end position="280"/>
    </location>
</feature>
<dbReference type="GO" id="GO:0006508">
    <property type="term" value="P:proteolysis"/>
    <property type="evidence" value="ECO:0007669"/>
    <property type="project" value="UniProtKB-KW"/>
</dbReference>
<dbReference type="Pfam" id="PF01694">
    <property type="entry name" value="Rhomboid"/>
    <property type="match status" value="1"/>
</dbReference>
<evidence type="ECO:0000256" key="3">
    <source>
        <dbReference type="ARBA" id="ARBA00022519"/>
    </source>
</evidence>
<comment type="subcellular location">
    <subcellularLocation>
        <location evidence="1">Membrane</location>
        <topology evidence="1">Multi-pass membrane protein</topology>
    </subcellularLocation>
</comment>
<evidence type="ECO:0000256" key="2">
    <source>
        <dbReference type="ARBA" id="ARBA00022475"/>
    </source>
</evidence>
<feature type="transmembrane region" description="Helical" evidence="7">
    <location>
        <begin position="146"/>
        <end position="171"/>
    </location>
</feature>
<keyword evidence="9" id="KW-0378">Hydrolase</keyword>
<dbReference type="InterPro" id="IPR035952">
    <property type="entry name" value="Rhomboid-like_sf"/>
</dbReference>
<evidence type="ECO:0000256" key="6">
    <source>
        <dbReference type="ARBA" id="ARBA00023136"/>
    </source>
</evidence>
<keyword evidence="4 7" id="KW-0812">Transmembrane</keyword>
<feature type="transmembrane region" description="Helical" evidence="7">
    <location>
        <begin position="206"/>
        <end position="224"/>
    </location>
</feature>